<organism evidence="2 3">
    <name type="scientific">Candidatus Schekmanbacteria bacterium RBG_13_48_7</name>
    <dbReference type="NCBI Taxonomy" id="1817878"/>
    <lineage>
        <taxon>Bacteria</taxon>
        <taxon>Candidatus Schekmaniibacteriota</taxon>
    </lineage>
</organism>
<sequence>MNTFEILAPKVADAIEAIEGVVDVNAGIIFAGDAMDIQVDREKASPEGVTPDMITGILEDYLTGVVTTQIQQGPKMVDVRVWIPQIEQVSAKNILELKMQAPDGHLFPLKRIVSQKINIGQAQITRDDLKTMVAVTGRISERDMGSTIRDVMAVLDNLNFLPPGVYYKLGGLYEQQRIAFSGLAKIFVSAVVLVFVLLLYLYESFRVAVAMLFTTLLATATVFVGLWLTGTELNVTAIMGMTMIVGIVTEVAIFYYSEYVELALESDSYQRLINAGKNRMRPIAMTTIAAILALMPLALGFGEVSGMLQPLAIAIISGLTVQLPIVLVVLPVLLVILRCHCREL</sequence>
<evidence type="ECO:0000313" key="2">
    <source>
        <dbReference type="EMBL" id="OGL43609.1"/>
    </source>
</evidence>
<feature type="transmembrane region" description="Helical" evidence="1">
    <location>
        <begin position="178"/>
        <end position="202"/>
    </location>
</feature>
<name>A0A1F7RPX6_9BACT</name>
<dbReference type="AlphaFoldDB" id="A0A1F7RPX6"/>
<keyword evidence="1" id="KW-1133">Transmembrane helix</keyword>
<accession>A0A1F7RPX6</accession>
<proteinExistence type="predicted"/>
<keyword evidence="1" id="KW-0812">Transmembrane</keyword>
<feature type="transmembrane region" description="Helical" evidence="1">
    <location>
        <begin position="311"/>
        <end position="337"/>
    </location>
</feature>
<dbReference type="PANTHER" id="PTHR32063:SF24">
    <property type="entry name" value="CATION EFFLUX SYSTEM (ACRB_ACRD_ACRF FAMILY)"/>
    <property type="match status" value="1"/>
</dbReference>
<feature type="transmembrane region" description="Helical" evidence="1">
    <location>
        <begin position="235"/>
        <end position="256"/>
    </location>
</feature>
<dbReference type="EMBL" id="MGDD01000262">
    <property type="protein sequence ID" value="OGL43609.1"/>
    <property type="molecule type" value="Genomic_DNA"/>
</dbReference>
<dbReference type="Proteomes" id="UP000179266">
    <property type="component" value="Unassembled WGS sequence"/>
</dbReference>
<reference evidence="2 3" key="1">
    <citation type="journal article" date="2016" name="Nat. Commun.">
        <title>Thousands of microbial genomes shed light on interconnected biogeochemical processes in an aquifer system.</title>
        <authorList>
            <person name="Anantharaman K."/>
            <person name="Brown C.T."/>
            <person name="Hug L.A."/>
            <person name="Sharon I."/>
            <person name="Castelle C.J."/>
            <person name="Probst A.J."/>
            <person name="Thomas B.C."/>
            <person name="Singh A."/>
            <person name="Wilkins M.J."/>
            <person name="Karaoz U."/>
            <person name="Brodie E.L."/>
            <person name="Williams K.H."/>
            <person name="Hubbard S.S."/>
            <person name="Banfield J.F."/>
        </authorList>
    </citation>
    <scope>NUCLEOTIDE SEQUENCE [LARGE SCALE GENOMIC DNA]</scope>
</reference>
<dbReference type="PRINTS" id="PR00702">
    <property type="entry name" value="ACRIFLAVINRP"/>
</dbReference>
<dbReference type="PANTHER" id="PTHR32063">
    <property type="match status" value="1"/>
</dbReference>
<dbReference type="Pfam" id="PF00873">
    <property type="entry name" value="ACR_tran"/>
    <property type="match status" value="1"/>
</dbReference>
<dbReference type="InterPro" id="IPR001036">
    <property type="entry name" value="Acrflvin-R"/>
</dbReference>
<evidence type="ECO:0000256" key="1">
    <source>
        <dbReference type="SAM" id="Phobius"/>
    </source>
</evidence>
<feature type="transmembrane region" description="Helical" evidence="1">
    <location>
        <begin position="280"/>
        <end position="299"/>
    </location>
</feature>
<evidence type="ECO:0008006" key="4">
    <source>
        <dbReference type="Google" id="ProtNLM"/>
    </source>
</evidence>
<dbReference type="SUPFAM" id="SSF82714">
    <property type="entry name" value="Multidrug efflux transporter AcrB TolC docking domain, DN and DC subdomains"/>
    <property type="match status" value="1"/>
</dbReference>
<evidence type="ECO:0000313" key="3">
    <source>
        <dbReference type="Proteomes" id="UP000179266"/>
    </source>
</evidence>
<dbReference type="GO" id="GO:0005886">
    <property type="term" value="C:plasma membrane"/>
    <property type="evidence" value="ECO:0007669"/>
    <property type="project" value="TreeGrafter"/>
</dbReference>
<keyword evidence="1" id="KW-0472">Membrane</keyword>
<dbReference type="Gene3D" id="3.30.70.1440">
    <property type="entry name" value="Multidrug efflux transporter AcrB pore domain"/>
    <property type="match status" value="1"/>
</dbReference>
<dbReference type="Gene3D" id="1.20.1640.10">
    <property type="entry name" value="Multidrug efflux transporter AcrB transmembrane domain"/>
    <property type="match status" value="1"/>
</dbReference>
<dbReference type="Gene3D" id="3.30.2090.10">
    <property type="entry name" value="Multidrug efflux transporter AcrB TolC docking domain, DN and DC subdomains"/>
    <property type="match status" value="1"/>
</dbReference>
<dbReference type="GO" id="GO:0042910">
    <property type="term" value="F:xenobiotic transmembrane transporter activity"/>
    <property type="evidence" value="ECO:0007669"/>
    <property type="project" value="TreeGrafter"/>
</dbReference>
<protein>
    <recommendedName>
        <fullName evidence="4">Transporter</fullName>
    </recommendedName>
</protein>
<comment type="caution">
    <text evidence="2">The sequence shown here is derived from an EMBL/GenBank/DDBJ whole genome shotgun (WGS) entry which is preliminary data.</text>
</comment>
<dbReference type="InterPro" id="IPR027463">
    <property type="entry name" value="AcrB_DN_DC_subdom"/>
</dbReference>
<dbReference type="SUPFAM" id="SSF82866">
    <property type="entry name" value="Multidrug efflux transporter AcrB transmembrane domain"/>
    <property type="match status" value="1"/>
</dbReference>
<feature type="transmembrane region" description="Helical" evidence="1">
    <location>
        <begin position="209"/>
        <end position="229"/>
    </location>
</feature>
<gene>
    <name evidence="2" type="ORF">A2161_10955</name>
</gene>